<evidence type="ECO:0000256" key="5">
    <source>
        <dbReference type="SAM" id="MobiDB-lite"/>
    </source>
</evidence>
<dbReference type="InterPro" id="IPR006680">
    <property type="entry name" value="Amidohydro-rel"/>
</dbReference>
<comment type="cofactor">
    <cofactor evidence="1">
        <name>Zn(2+)</name>
        <dbReference type="ChEBI" id="CHEBI:29105"/>
    </cofactor>
</comment>
<evidence type="ECO:0000256" key="2">
    <source>
        <dbReference type="ARBA" id="ARBA00022723"/>
    </source>
</evidence>
<comment type="caution">
    <text evidence="8">The sequence shown here is derived from an EMBL/GenBank/DDBJ whole genome shotgun (WGS) entry which is preliminary data.</text>
</comment>
<gene>
    <name evidence="8" type="ORF">J2800_004055</name>
</gene>
<evidence type="ECO:0000256" key="4">
    <source>
        <dbReference type="ARBA" id="ARBA00022833"/>
    </source>
</evidence>
<evidence type="ECO:0000259" key="7">
    <source>
        <dbReference type="Pfam" id="PF22429"/>
    </source>
</evidence>
<protein>
    <submittedName>
        <fullName evidence="8">Formiminoglutamate deiminase</fullName>
    </submittedName>
</protein>
<dbReference type="InterPro" id="IPR032466">
    <property type="entry name" value="Metal_Hydrolase"/>
</dbReference>
<dbReference type="InterPro" id="IPR051607">
    <property type="entry name" value="Metallo-dep_hydrolases"/>
</dbReference>
<keyword evidence="2" id="KW-0479">Metal-binding</keyword>
<dbReference type="PANTHER" id="PTHR11271:SF48">
    <property type="entry name" value="AMIDOHYDROLASE-RELATED DOMAIN-CONTAINING PROTEIN"/>
    <property type="match status" value="1"/>
</dbReference>
<evidence type="ECO:0000313" key="9">
    <source>
        <dbReference type="Proteomes" id="UP001262754"/>
    </source>
</evidence>
<dbReference type="RefSeq" id="WP_374725191.1">
    <property type="nucleotide sequence ID" value="NZ_JAVDRL010000012.1"/>
</dbReference>
<dbReference type="Pfam" id="PF01979">
    <property type="entry name" value="Amidohydro_1"/>
    <property type="match status" value="1"/>
</dbReference>
<dbReference type="InterPro" id="IPR010252">
    <property type="entry name" value="HutF"/>
</dbReference>
<dbReference type="InterPro" id="IPR055156">
    <property type="entry name" value="HutF-like_N"/>
</dbReference>
<dbReference type="Pfam" id="PF22429">
    <property type="entry name" value="HutF_N"/>
    <property type="match status" value="1"/>
</dbReference>
<dbReference type="NCBIfam" id="NF006683">
    <property type="entry name" value="PRK09229.1-4"/>
    <property type="match status" value="1"/>
</dbReference>
<organism evidence="8 9">
    <name type="scientific">Caulobacter rhizosphaerae</name>
    <dbReference type="NCBI Taxonomy" id="2010972"/>
    <lineage>
        <taxon>Bacteria</taxon>
        <taxon>Pseudomonadati</taxon>
        <taxon>Pseudomonadota</taxon>
        <taxon>Alphaproteobacteria</taxon>
        <taxon>Caulobacterales</taxon>
        <taxon>Caulobacteraceae</taxon>
        <taxon>Caulobacter</taxon>
    </lineage>
</organism>
<dbReference type="PANTHER" id="PTHR11271">
    <property type="entry name" value="GUANINE DEAMINASE"/>
    <property type="match status" value="1"/>
</dbReference>
<evidence type="ECO:0000256" key="3">
    <source>
        <dbReference type="ARBA" id="ARBA00022801"/>
    </source>
</evidence>
<dbReference type="Gene3D" id="2.30.40.10">
    <property type="entry name" value="Urease, subunit C, domain 1"/>
    <property type="match status" value="1"/>
</dbReference>
<reference evidence="8 9" key="1">
    <citation type="submission" date="2023-07" db="EMBL/GenBank/DDBJ databases">
        <title>Sorghum-associated microbial communities from plants grown in Nebraska, USA.</title>
        <authorList>
            <person name="Schachtman D."/>
        </authorList>
    </citation>
    <scope>NUCLEOTIDE SEQUENCE [LARGE SCALE GENOMIC DNA]</scope>
    <source>
        <strain evidence="8 9">DS2154</strain>
    </source>
</reference>
<dbReference type="NCBIfam" id="NF006684">
    <property type="entry name" value="PRK09229.1-5"/>
    <property type="match status" value="1"/>
</dbReference>
<dbReference type="Proteomes" id="UP001262754">
    <property type="component" value="Unassembled WGS sequence"/>
</dbReference>
<sequence>MTDDAFPPESEAGPEADPPIYTPPHEVEAEVAAAREPERAQSAGPQTLWFEQALLTDGWARDVRFTITDGMISRIDTDVARQAGEVVHGPCLPGLPNLHSHAFQRAMAGLTETRGPTGDSFWTWRELMYRFVDRLGPDEVQAIAALAYMEMLETGSTRVGEFHYLHHDKDGSPYGDPAEMAARIAAAADETGIGLTLLPVFYAHAGFGGVAPGEGQRRFVHDVDGYGRLIEASRAAVAGLPDAVVGIAPHSLRAVTGEELTAILPLAGAGPIHIHIAEQTKEVDDCLAATGARPVRWLMNNAPVDKRWCLVHATHLNAMETERLAKSGAVAGLCPITEANLGDGVFPAHDYLAAGGAFGIGSDSNVLIDAAEELRTLEYGQRLTRRARNVLAKAPGGSTGGALFKAAVSGGAQALGVVGGLRRGRPADFVTLDRAHPAMSGRDGDALLDSLVFAGRHGAIDGVWRGGRQVVSSGRHDAREAILARYRAALGSVLA</sequence>
<proteinExistence type="predicted"/>
<feature type="domain" description="Amidohydrolase-related" evidence="6">
    <location>
        <begin position="92"/>
        <end position="470"/>
    </location>
</feature>
<dbReference type="EMBL" id="JAVDRL010000012">
    <property type="protein sequence ID" value="MDR6533293.1"/>
    <property type="molecule type" value="Genomic_DNA"/>
</dbReference>
<feature type="domain" description="Formimidoylglutamate deiminase N-terminal" evidence="7">
    <location>
        <begin position="51"/>
        <end position="88"/>
    </location>
</feature>
<evidence type="ECO:0000313" key="8">
    <source>
        <dbReference type="EMBL" id="MDR6533293.1"/>
    </source>
</evidence>
<name>A0ABU1N4N5_9CAUL</name>
<dbReference type="NCBIfam" id="TIGR02022">
    <property type="entry name" value="hutF"/>
    <property type="match status" value="1"/>
</dbReference>
<keyword evidence="4" id="KW-0862">Zinc</keyword>
<keyword evidence="3" id="KW-0378">Hydrolase</keyword>
<accession>A0ABU1N4N5</accession>
<dbReference type="SUPFAM" id="SSF51338">
    <property type="entry name" value="Composite domain of metallo-dependent hydrolases"/>
    <property type="match status" value="1"/>
</dbReference>
<dbReference type="SUPFAM" id="SSF51556">
    <property type="entry name" value="Metallo-dependent hydrolases"/>
    <property type="match status" value="1"/>
</dbReference>
<feature type="region of interest" description="Disordered" evidence="5">
    <location>
        <begin position="1"/>
        <end position="25"/>
    </location>
</feature>
<evidence type="ECO:0000256" key="1">
    <source>
        <dbReference type="ARBA" id="ARBA00001947"/>
    </source>
</evidence>
<dbReference type="NCBIfam" id="NF006681">
    <property type="entry name" value="PRK09229.1-2"/>
    <property type="match status" value="1"/>
</dbReference>
<evidence type="ECO:0000259" key="6">
    <source>
        <dbReference type="Pfam" id="PF01979"/>
    </source>
</evidence>
<keyword evidence="9" id="KW-1185">Reference proteome</keyword>
<dbReference type="Gene3D" id="3.20.20.140">
    <property type="entry name" value="Metal-dependent hydrolases"/>
    <property type="match status" value="1"/>
</dbReference>
<dbReference type="InterPro" id="IPR011059">
    <property type="entry name" value="Metal-dep_hydrolase_composite"/>
</dbReference>